<evidence type="ECO:0000313" key="2">
    <source>
        <dbReference type="EMBL" id="KAL1529046.1"/>
    </source>
</evidence>
<dbReference type="AlphaFoldDB" id="A0AB34K7R5"/>
<protein>
    <recommendedName>
        <fullName evidence="4">Transmembrane protein 231</fullName>
    </recommendedName>
</protein>
<feature type="transmembrane region" description="Helical" evidence="1">
    <location>
        <begin position="36"/>
        <end position="54"/>
    </location>
</feature>
<keyword evidence="3" id="KW-1185">Reference proteome</keyword>
<keyword evidence="1" id="KW-0812">Transmembrane</keyword>
<keyword evidence="1" id="KW-0472">Membrane</keyword>
<accession>A0AB34K7R5</accession>
<comment type="caution">
    <text evidence="2">The sequence shown here is derived from an EMBL/GenBank/DDBJ whole genome shotgun (WGS) entry which is preliminary data.</text>
</comment>
<feature type="transmembrane region" description="Helical" evidence="1">
    <location>
        <begin position="61"/>
        <end position="79"/>
    </location>
</feature>
<evidence type="ECO:0000313" key="3">
    <source>
        <dbReference type="Proteomes" id="UP001515480"/>
    </source>
</evidence>
<name>A0AB34K7R5_PRYPA</name>
<sequence length="255" mass="28177">MAGNPFERTSVQILLVAALVALFANSAVDRTDDGLPWEITLTGFCVFAVVFSAIYANRTEVALSIICIILCIVPTYFVHNFEVPCSNWELGSKFSLSTTKSQLLDGVFRMEPNASRFDKFLPLGLSMYSLSMFNPGIAIKCNTSEIYHSGIKLDDAAGEKTHDYLLLSSPRKVKSSTTGIMLLARVPVSIELWPAGIEDYSFNLQTASNIIAPPTVVGELMPLDKGPAIEHLKKKHHLRPFLIDVYRVDYHFGGD</sequence>
<evidence type="ECO:0000256" key="1">
    <source>
        <dbReference type="SAM" id="Phobius"/>
    </source>
</evidence>
<keyword evidence="1" id="KW-1133">Transmembrane helix</keyword>
<proteinExistence type="predicted"/>
<evidence type="ECO:0008006" key="4">
    <source>
        <dbReference type="Google" id="ProtNLM"/>
    </source>
</evidence>
<organism evidence="2 3">
    <name type="scientific">Prymnesium parvum</name>
    <name type="common">Toxic golden alga</name>
    <dbReference type="NCBI Taxonomy" id="97485"/>
    <lineage>
        <taxon>Eukaryota</taxon>
        <taxon>Haptista</taxon>
        <taxon>Haptophyta</taxon>
        <taxon>Prymnesiophyceae</taxon>
        <taxon>Prymnesiales</taxon>
        <taxon>Prymnesiaceae</taxon>
        <taxon>Prymnesium</taxon>
    </lineage>
</organism>
<dbReference type="Proteomes" id="UP001515480">
    <property type="component" value="Unassembled WGS sequence"/>
</dbReference>
<reference evidence="2 3" key="1">
    <citation type="journal article" date="2024" name="Science">
        <title>Giant polyketide synthase enzymes in the biosynthesis of giant marine polyether toxins.</title>
        <authorList>
            <person name="Fallon T.R."/>
            <person name="Shende V.V."/>
            <person name="Wierzbicki I.H."/>
            <person name="Pendleton A.L."/>
            <person name="Watervoot N.F."/>
            <person name="Auber R.P."/>
            <person name="Gonzalez D.J."/>
            <person name="Wisecaver J.H."/>
            <person name="Moore B.S."/>
        </authorList>
    </citation>
    <scope>NUCLEOTIDE SEQUENCE [LARGE SCALE GENOMIC DNA]</scope>
    <source>
        <strain evidence="2 3">12B1</strain>
    </source>
</reference>
<dbReference type="EMBL" id="JBGBPQ010000001">
    <property type="protein sequence ID" value="KAL1529046.1"/>
    <property type="molecule type" value="Genomic_DNA"/>
</dbReference>
<gene>
    <name evidence="2" type="ORF">AB1Y20_000009</name>
</gene>